<dbReference type="EC" id="5.3.3.2" evidence="3 10"/>
<dbReference type="PIRSF" id="PIRSF018427">
    <property type="entry name" value="Isopntndiph_ism"/>
    <property type="match status" value="1"/>
</dbReference>
<comment type="cofactor">
    <cofactor evidence="10">
        <name>Mn(2+)</name>
        <dbReference type="ChEBI" id="CHEBI:29035"/>
    </cofactor>
    <text evidence="10">Binds 1 Mn(2+) ion per subunit.</text>
</comment>
<dbReference type="GO" id="GO:0050992">
    <property type="term" value="P:dimethylallyl diphosphate biosynthetic process"/>
    <property type="evidence" value="ECO:0007669"/>
    <property type="project" value="UniProtKB-UniRule"/>
</dbReference>
<evidence type="ECO:0000313" key="15">
    <source>
        <dbReference type="Proteomes" id="UP000028780"/>
    </source>
</evidence>
<dbReference type="STRING" id="156978.CIMIT_09085"/>
<dbReference type="PANTHER" id="PTHR10885">
    <property type="entry name" value="ISOPENTENYL-DIPHOSPHATE DELTA-ISOMERASE"/>
    <property type="match status" value="1"/>
</dbReference>
<feature type="binding site" evidence="10">
    <location>
        <position position="24"/>
    </location>
    <ligand>
        <name>Mn(2+)</name>
        <dbReference type="ChEBI" id="CHEBI:29035"/>
    </ligand>
</feature>
<dbReference type="FunFam" id="3.90.79.10:FF:000009">
    <property type="entry name" value="Isopentenyl-diphosphate Delta-isomerase"/>
    <property type="match status" value="1"/>
</dbReference>
<feature type="domain" description="Nudix hydrolase" evidence="12">
    <location>
        <begin position="29"/>
        <end position="166"/>
    </location>
</feature>
<feature type="binding site" evidence="10">
    <location>
        <position position="116"/>
    </location>
    <ligand>
        <name>Mn(2+)</name>
        <dbReference type="ChEBI" id="CHEBI:29035"/>
    </ligand>
</feature>
<evidence type="ECO:0000256" key="5">
    <source>
        <dbReference type="ARBA" id="ARBA00022723"/>
    </source>
</evidence>
<evidence type="ECO:0000256" key="6">
    <source>
        <dbReference type="ARBA" id="ARBA00022842"/>
    </source>
</evidence>
<feature type="active site" evidence="10 11">
    <location>
        <position position="116"/>
    </location>
</feature>
<dbReference type="InterPro" id="IPR015797">
    <property type="entry name" value="NUDIX_hydrolase-like_dom_sf"/>
</dbReference>
<keyword evidence="8 10" id="KW-0414">Isoprene biosynthesis</keyword>
<dbReference type="GO" id="GO:0008299">
    <property type="term" value="P:isoprenoid biosynthetic process"/>
    <property type="evidence" value="ECO:0007669"/>
    <property type="project" value="UniProtKB-UniRule"/>
</dbReference>
<organism evidence="13 15">
    <name type="scientific">Corynebacterium imitans</name>
    <dbReference type="NCBI Taxonomy" id="156978"/>
    <lineage>
        <taxon>Bacteria</taxon>
        <taxon>Bacillati</taxon>
        <taxon>Actinomycetota</taxon>
        <taxon>Actinomycetes</taxon>
        <taxon>Mycobacteriales</taxon>
        <taxon>Corynebacteriaceae</taxon>
        <taxon>Corynebacterium</taxon>
    </lineage>
</organism>
<comment type="similarity">
    <text evidence="2 10">Belongs to the IPP isomerase type 1 family.</text>
</comment>
<keyword evidence="7 10" id="KW-0464">Manganese</keyword>
<comment type="catalytic activity">
    <reaction evidence="10">
        <text>isopentenyl diphosphate = dimethylallyl diphosphate</text>
        <dbReference type="Rhea" id="RHEA:23284"/>
        <dbReference type="ChEBI" id="CHEBI:57623"/>
        <dbReference type="ChEBI" id="CHEBI:128769"/>
        <dbReference type="EC" id="5.3.3.2"/>
    </reaction>
</comment>
<dbReference type="GO" id="GO:0046872">
    <property type="term" value="F:metal ion binding"/>
    <property type="evidence" value="ECO:0007669"/>
    <property type="project" value="UniProtKB-KW"/>
</dbReference>
<comment type="cofactor">
    <cofactor evidence="10">
        <name>Mg(2+)</name>
        <dbReference type="ChEBI" id="CHEBI:18420"/>
    </cofactor>
    <text evidence="10">Binds 1 Mg(2+) ion per subunit. The magnesium ion binds only when substrate is bound.</text>
</comment>
<feature type="binding site" evidence="10">
    <location>
        <position position="68"/>
    </location>
    <ligand>
        <name>Mn(2+)</name>
        <dbReference type="ChEBI" id="CHEBI:29035"/>
    </ligand>
</feature>
<evidence type="ECO:0000313" key="16">
    <source>
        <dbReference type="Proteomes" id="UP000215374"/>
    </source>
</evidence>
<dbReference type="OrthoDB" id="9809458at2"/>
<dbReference type="CDD" id="cd02885">
    <property type="entry name" value="NUDIX_IPP_Isomerase"/>
    <property type="match status" value="1"/>
</dbReference>
<dbReference type="InterPro" id="IPR000086">
    <property type="entry name" value="NUDIX_hydrolase_dom"/>
</dbReference>
<feature type="binding site" evidence="10">
    <location>
        <position position="114"/>
    </location>
    <ligand>
        <name>Mn(2+)</name>
        <dbReference type="ChEBI" id="CHEBI:29035"/>
    </ligand>
</feature>
<evidence type="ECO:0000256" key="9">
    <source>
        <dbReference type="ARBA" id="ARBA00023235"/>
    </source>
</evidence>
<comment type="pathway">
    <text evidence="1 10">Isoprenoid biosynthesis; dimethylallyl diphosphate biosynthesis; dimethylallyl diphosphate from isopentenyl diphosphate: step 1/1.</text>
</comment>
<dbReference type="AlphaFoldDB" id="A0A076NL05"/>
<dbReference type="GO" id="GO:0004452">
    <property type="term" value="F:isopentenyl-diphosphate delta-isomerase activity"/>
    <property type="evidence" value="ECO:0007669"/>
    <property type="project" value="UniProtKB-UniRule"/>
</dbReference>
<evidence type="ECO:0000256" key="3">
    <source>
        <dbReference type="ARBA" id="ARBA00012057"/>
    </source>
</evidence>
<dbReference type="eggNOG" id="COG1443">
    <property type="taxonomic scope" value="Bacteria"/>
</dbReference>
<dbReference type="GO" id="GO:0005737">
    <property type="term" value="C:cytoplasm"/>
    <property type="evidence" value="ECO:0007669"/>
    <property type="project" value="UniProtKB-SubCell"/>
</dbReference>
<dbReference type="EMBL" id="CP009211">
    <property type="protein sequence ID" value="AIJ34033.1"/>
    <property type="molecule type" value="Genomic_DNA"/>
</dbReference>
<reference evidence="14 16" key="2">
    <citation type="submission" date="2017-06" db="EMBL/GenBank/DDBJ databases">
        <authorList>
            <consortium name="Pathogen Informatics"/>
        </authorList>
    </citation>
    <scope>NUCLEOTIDE SEQUENCE [LARGE SCALE GENOMIC DNA]</scope>
    <source>
        <strain evidence="14 16">NCTC13015</strain>
    </source>
</reference>
<gene>
    <name evidence="10 14" type="primary">idi</name>
    <name evidence="13" type="ORF">CIMIT_09085</name>
    <name evidence="14" type="ORF">SAMEA4535761_01879</name>
</gene>
<keyword evidence="9 10" id="KW-0413">Isomerase</keyword>
<dbReference type="Proteomes" id="UP000215374">
    <property type="component" value="Chromosome 1"/>
</dbReference>
<proteinExistence type="inferred from homology"/>
<evidence type="ECO:0000313" key="14">
    <source>
        <dbReference type="EMBL" id="SNV78986.1"/>
    </source>
</evidence>
<evidence type="ECO:0000313" key="13">
    <source>
        <dbReference type="EMBL" id="AIJ34033.1"/>
    </source>
</evidence>
<dbReference type="InterPro" id="IPR056375">
    <property type="entry name" value="Idi_bact"/>
</dbReference>
<evidence type="ECO:0000256" key="2">
    <source>
        <dbReference type="ARBA" id="ARBA00007579"/>
    </source>
</evidence>
<reference evidence="13 15" key="1">
    <citation type="submission" date="2014-08" db="EMBL/GenBank/DDBJ databases">
        <title>Complete genome sequence of Corynebacterium imitans DSM 44264, isolated from a five-month-old boy with suspected pharyngeal diphtheria.</title>
        <authorList>
            <person name="Mollmann S."/>
            <person name="Albersmeier A."/>
            <person name="Ruckert C."/>
            <person name="Tauch A."/>
        </authorList>
    </citation>
    <scope>NUCLEOTIDE SEQUENCE [LARGE SCALE GENOMIC DNA]</scope>
    <source>
        <strain evidence="13 15">DSM 44264</strain>
    </source>
</reference>
<keyword evidence="4 10" id="KW-0963">Cytoplasm</keyword>
<evidence type="ECO:0000256" key="7">
    <source>
        <dbReference type="ARBA" id="ARBA00023211"/>
    </source>
</evidence>
<dbReference type="PANTHER" id="PTHR10885:SF0">
    <property type="entry name" value="ISOPENTENYL-DIPHOSPHATE DELTA-ISOMERASE"/>
    <property type="match status" value="1"/>
</dbReference>
<evidence type="ECO:0000256" key="8">
    <source>
        <dbReference type="ARBA" id="ARBA00023229"/>
    </source>
</evidence>
<protein>
    <recommendedName>
        <fullName evidence="3 10">Isopentenyl-diphosphate Delta-isomerase</fullName>
        <shortName evidence="10">IPP isomerase</shortName>
        <ecNumber evidence="3 10">5.3.3.2</ecNumber>
    </recommendedName>
    <alternativeName>
        <fullName evidence="10">IPP:DMAPP isomerase</fullName>
    </alternativeName>
    <alternativeName>
        <fullName evidence="10">Isopentenyl pyrophosphate isomerase</fullName>
    </alternativeName>
</protein>
<dbReference type="HOGENOM" id="CLU_060552_2_0_11"/>
<evidence type="ECO:0000256" key="1">
    <source>
        <dbReference type="ARBA" id="ARBA00004826"/>
    </source>
</evidence>
<dbReference type="NCBIfam" id="NF002995">
    <property type="entry name" value="PRK03759.1"/>
    <property type="match status" value="1"/>
</dbReference>
<feature type="active site" evidence="10 11">
    <location>
        <position position="66"/>
    </location>
</feature>
<evidence type="ECO:0000256" key="4">
    <source>
        <dbReference type="ARBA" id="ARBA00022490"/>
    </source>
</evidence>
<dbReference type="Gene3D" id="3.90.79.10">
    <property type="entry name" value="Nucleoside Triphosphate Pyrophosphohydrolase"/>
    <property type="match status" value="1"/>
</dbReference>
<dbReference type="NCBIfam" id="TIGR02150">
    <property type="entry name" value="IPP_isom_1"/>
    <property type="match status" value="1"/>
</dbReference>
<keyword evidence="6 10" id="KW-0460">Magnesium</keyword>
<evidence type="ECO:0000256" key="11">
    <source>
        <dbReference type="PIRSR" id="PIRSR018427-1"/>
    </source>
</evidence>
<keyword evidence="5 10" id="KW-0479">Metal-binding</keyword>
<dbReference type="Pfam" id="PF00293">
    <property type="entry name" value="NUDIX"/>
    <property type="match status" value="1"/>
</dbReference>
<feature type="binding site" evidence="10">
    <location>
        <position position="86"/>
    </location>
    <ligand>
        <name>Mg(2+)</name>
        <dbReference type="ChEBI" id="CHEBI:18420"/>
    </ligand>
</feature>
<feature type="binding site" evidence="10">
    <location>
        <position position="31"/>
    </location>
    <ligand>
        <name>Mn(2+)</name>
        <dbReference type="ChEBI" id="CHEBI:29035"/>
    </ligand>
</feature>
<dbReference type="EMBL" id="LT906467">
    <property type="protein sequence ID" value="SNV78986.1"/>
    <property type="molecule type" value="Genomic_DNA"/>
</dbReference>
<name>A0A076NL05_9CORY</name>
<dbReference type="PROSITE" id="PS51462">
    <property type="entry name" value="NUDIX"/>
    <property type="match status" value="1"/>
</dbReference>
<dbReference type="RefSeq" id="WP_038591916.1">
    <property type="nucleotide sequence ID" value="NZ_CP009211.1"/>
</dbReference>
<dbReference type="Proteomes" id="UP000028780">
    <property type="component" value="Chromosome"/>
</dbReference>
<keyword evidence="15" id="KW-1185">Reference proteome</keyword>
<sequence length="177" mass="19375">MREQVVLIDATGTPIGAADKAEVHTDSTPLHLAFSCWLLDADGRLLLTRRALGKLTWPGVWTNSFCGHPAPGEATVDAVRRRAAEELGMPAIDAITEVLPDFRYRAVDSSGVVENEVCPVFSARMAPGVELDPNPDEVDSWAWVEPLQLIRAAEATPFAFSPWLVEELADERLRDAL</sequence>
<comment type="function">
    <text evidence="10">Catalyzes the 1,3-allylic rearrangement of the homoallylic substrate isopentenyl (IPP) to its highly electrophilic allylic isomer, dimethylallyl diphosphate (DMAPP).</text>
</comment>
<dbReference type="InterPro" id="IPR011876">
    <property type="entry name" value="IsopentenylPP_isomerase_typ1"/>
</dbReference>
<dbReference type="SUPFAM" id="SSF55811">
    <property type="entry name" value="Nudix"/>
    <property type="match status" value="1"/>
</dbReference>
<evidence type="ECO:0000259" key="12">
    <source>
        <dbReference type="PROSITE" id="PS51462"/>
    </source>
</evidence>
<evidence type="ECO:0000256" key="10">
    <source>
        <dbReference type="HAMAP-Rule" id="MF_00202"/>
    </source>
</evidence>
<comment type="subcellular location">
    <subcellularLocation>
        <location evidence="10">Cytoplasm</location>
    </subcellularLocation>
</comment>
<dbReference type="HAMAP" id="MF_00202">
    <property type="entry name" value="Idi"/>
    <property type="match status" value="1"/>
</dbReference>
<dbReference type="KEGG" id="cii:CIMIT_09085"/>
<dbReference type="UniPathway" id="UPA00059">
    <property type="reaction ID" value="UER00104"/>
</dbReference>
<accession>A0A076NL05</accession>